<protein>
    <submittedName>
        <fullName evidence="2">Ankyrin and het domain-containing protein</fullName>
    </submittedName>
</protein>
<reference evidence="2 3" key="1">
    <citation type="submission" date="2015-06" db="EMBL/GenBank/DDBJ databases">
        <title>Survival trade-offs in plant roots during colonization by closely related pathogenic and mutualistic fungi.</title>
        <authorList>
            <person name="Hacquard S."/>
            <person name="Kracher B."/>
            <person name="Hiruma K."/>
            <person name="Weinman A."/>
            <person name="Muench P."/>
            <person name="Garrido Oter R."/>
            <person name="Ver Loren van Themaat E."/>
            <person name="Dallerey J.-F."/>
            <person name="Damm U."/>
            <person name="Henrissat B."/>
            <person name="Lespinet O."/>
            <person name="Thon M."/>
            <person name="Kemen E."/>
            <person name="McHardy A.C."/>
            <person name="Schulze-Lefert P."/>
            <person name="O'Connell R.J."/>
        </authorList>
    </citation>
    <scope>NUCLEOTIDE SEQUENCE [LARGE SCALE GENOMIC DNA]</scope>
    <source>
        <strain evidence="2 3">MAFF 238704</strain>
    </source>
</reference>
<dbReference type="PANTHER" id="PTHR24148:SF73">
    <property type="entry name" value="HET DOMAIN PROTEIN (AFU_ORTHOLOGUE AFUA_8G01020)"/>
    <property type="match status" value="1"/>
</dbReference>
<accession>A0A162P9P7</accession>
<proteinExistence type="predicted"/>
<dbReference type="InterPro" id="IPR010730">
    <property type="entry name" value="HET"/>
</dbReference>
<comment type="caution">
    <text evidence="2">The sequence shown here is derived from an EMBL/GenBank/DDBJ whole genome shotgun (WGS) entry which is preliminary data.</text>
</comment>
<dbReference type="Proteomes" id="UP000076584">
    <property type="component" value="Unassembled WGS sequence"/>
</dbReference>
<dbReference type="AlphaFoldDB" id="A0A162P9P7"/>
<dbReference type="Pfam" id="PF06985">
    <property type="entry name" value="HET"/>
    <property type="match status" value="1"/>
</dbReference>
<dbReference type="InterPro" id="IPR052895">
    <property type="entry name" value="HetReg/Transcr_Mod"/>
</dbReference>
<dbReference type="Pfam" id="PF26639">
    <property type="entry name" value="Het-6_barrel"/>
    <property type="match status" value="1"/>
</dbReference>
<gene>
    <name evidence="2" type="ORF">CI238_09206</name>
</gene>
<organism evidence="2 3">
    <name type="scientific">Colletotrichum incanum</name>
    <name type="common">Soybean anthracnose fungus</name>
    <dbReference type="NCBI Taxonomy" id="1573173"/>
    <lineage>
        <taxon>Eukaryota</taxon>
        <taxon>Fungi</taxon>
        <taxon>Dikarya</taxon>
        <taxon>Ascomycota</taxon>
        <taxon>Pezizomycotina</taxon>
        <taxon>Sordariomycetes</taxon>
        <taxon>Hypocreomycetidae</taxon>
        <taxon>Glomerellales</taxon>
        <taxon>Glomerellaceae</taxon>
        <taxon>Colletotrichum</taxon>
        <taxon>Colletotrichum spaethianum species complex</taxon>
    </lineage>
</organism>
<feature type="domain" description="Heterokaryon incompatibility" evidence="1">
    <location>
        <begin position="66"/>
        <end position="239"/>
    </location>
</feature>
<sequence>MADQRHCEKATAIHVQYQALNPNKKEIRLIEVDPLRAEDFASDSGHQPVVQCRLKHLSLNDWPCHYTALSYAWGDPYLTKPIYLDGLEIPVTKNLESALRHLAIERGNDSDFCLMLWVDAICIDQRNEAERTQQVSLMKDIFRNAYQTFLWLGPANGDSDLAMDTLRRMSRAADLVGNHFNSWSKFPFADVASDPLMATIRNILDRNLSELCMEDFARLHAICFLFDRPWFRRVWVIQERVLSLNSVVCCGREWITWERFREAFWLLCGIRDNLNIVGSGTGRQDSAALATFLTTALNKVIPVSFTRSNSSLLVLFSLLSGMATKAQLQASDRRDYVFAILSLIDLNRSPLILADYTKDWATVRIEVAKACLIYYGSSFLSFAGLFEYTEDSASFGQNVPSWAPDWSSAHLPQPLSIPSMFVVRGRNRERTYSALPEFTQNLSQAFSTDNRLSLEALRVDVVVKLGDPFPETDDFADDTARVAALRLWLQDLEAMMPCTNQIYRTTEEVNEALWRTPIADRAFPYNWETERASDETLSAYRALRAGEASEGVKYANIASIKLLRRRPFLCTNGLIGLGPVGMSLGDSVWAVPGTDVPLVFRSCPTGSFLVVGEAYVHGIMDGELRYLMPMIELQKVELI</sequence>
<evidence type="ECO:0000313" key="2">
    <source>
        <dbReference type="EMBL" id="KZL86879.1"/>
    </source>
</evidence>
<dbReference type="STRING" id="1573173.A0A162P9P7"/>
<keyword evidence="3" id="KW-1185">Reference proteome</keyword>
<dbReference type="EMBL" id="LFIW01000357">
    <property type="protein sequence ID" value="KZL86879.1"/>
    <property type="molecule type" value="Genomic_DNA"/>
</dbReference>
<dbReference type="PANTHER" id="PTHR24148">
    <property type="entry name" value="ANKYRIN REPEAT DOMAIN-CONTAINING PROTEIN 39 HOMOLOG-RELATED"/>
    <property type="match status" value="1"/>
</dbReference>
<evidence type="ECO:0000313" key="3">
    <source>
        <dbReference type="Proteomes" id="UP000076584"/>
    </source>
</evidence>
<name>A0A162P9P7_COLIC</name>
<evidence type="ECO:0000259" key="1">
    <source>
        <dbReference type="Pfam" id="PF06985"/>
    </source>
</evidence>